<sequence>MSTNQSLASQLLDEAALTLDELAHACGVEPDWVVQHVQAGVLGGNVEVEVTSWRFGSGDLGRARRLLQIEQDFDANEDVAALVVDLGDEIRRLMARLAALGAR</sequence>
<keyword evidence="2" id="KW-1185">Reference proteome</keyword>
<dbReference type="Pfam" id="PF13591">
    <property type="entry name" value="MerR_2"/>
    <property type="match status" value="1"/>
</dbReference>
<comment type="caution">
    <text evidence="1">The sequence shown here is derived from an EMBL/GenBank/DDBJ whole genome shotgun (WGS) entry which is preliminary data.</text>
</comment>
<proteinExistence type="predicted"/>
<dbReference type="Gene3D" id="1.10.1660.10">
    <property type="match status" value="1"/>
</dbReference>
<evidence type="ECO:0000313" key="1">
    <source>
        <dbReference type="EMBL" id="NML62025.1"/>
    </source>
</evidence>
<name>A0A848HKW8_9BURK</name>
<evidence type="ECO:0000313" key="2">
    <source>
        <dbReference type="Proteomes" id="UP000583752"/>
    </source>
</evidence>
<organism evidence="1 2">
    <name type="scientific">Massilia polaris</name>
    <dbReference type="NCBI Taxonomy" id="2728846"/>
    <lineage>
        <taxon>Bacteria</taxon>
        <taxon>Pseudomonadati</taxon>
        <taxon>Pseudomonadota</taxon>
        <taxon>Betaproteobacteria</taxon>
        <taxon>Burkholderiales</taxon>
        <taxon>Oxalobacteraceae</taxon>
        <taxon>Telluria group</taxon>
        <taxon>Massilia</taxon>
    </lineage>
</organism>
<gene>
    <name evidence="1" type="ORF">HHL21_13255</name>
</gene>
<dbReference type="RefSeq" id="WP_169466579.1">
    <property type="nucleotide sequence ID" value="NZ_JABBGG010000007.1"/>
</dbReference>
<reference evidence="1 2" key="1">
    <citation type="submission" date="2020-04" db="EMBL/GenBank/DDBJ databases">
        <title>Massilia sp. RP-1-19 isolated from soil.</title>
        <authorList>
            <person name="Dahal R.H."/>
        </authorList>
    </citation>
    <scope>NUCLEOTIDE SEQUENCE [LARGE SCALE GENOMIC DNA]</scope>
    <source>
        <strain evidence="1 2">RP-1-19</strain>
    </source>
</reference>
<dbReference type="Proteomes" id="UP000583752">
    <property type="component" value="Unassembled WGS sequence"/>
</dbReference>
<accession>A0A848HKW8</accession>
<dbReference type="EMBL" id="JABBGG010000007">
    <property type="protein sequence ID" value="NML62025.1"/>
    <property type="molecule type" value="Genomic_DNA"/>
</dbReference>
<dbReference type="AlphaFoldDB" id="A0A848HKW8"/>
<protein>
    <submittedName>
        <fullName evidence="1">MerR family transcriptional regulator</fullName>
    </submittedName>
</protein>